<evidence type="ECO:0000256" key="1">
    <source>
        <dbReference type="SAM" id="Coils"/>
    </source>
</evidence>
<dbReference type="EMBL" id="CAXDID020000459">
    <property type="protein sequence ID" value="CAL6093535.1"/>
    <property type="molecule type" value="Genomic_DNA"/>
</dbReference>
<evidence type="ECO:0000313" key="4">
    <source>
        <dbReference type="Proteomes" id="UP001642409"/>
    </source>
</evidence>
<evidence type="ECO:0000313" key="2">
    <source>
        <dbReference type="EMBL" id="CAI9969488.1"/>
    </source>
</evidence>
<keyword evidence="1" id="KW-0175">Coiled coil</keyword>
<keyword evidence="4" id="KW-1185">Reference proteome</keyword>
<protein>
    <submittedName>
        <fullName evidence="3">Hypothetical_protein</fullName>
    </submittedName>
</protein>
<reference evidence="2" key="1">
    <citation type="submission" date="2023-06" db="EMBL/GenBank/DDBJ databases">
        <authorList>
            <person name="Kurt Z."/>
        </authorList>
    </citation>
    <scope>NUCLEOTIDE SEQUENCE</scope>
</reference>
<accession>A0AA86R5X3</accession>
<comment type="caution">
    <text evidence="2">The sequence shown here is derived from an EMBL/GenBank/DDBJ whole genome shotgun (WGS) entry which is preliminary data.</text>
</comment>
<dbReference type="Proteomes" id="UP001642409">
    <property type="component" value="Unassembled WGS sequence"/>
</dbReference>
<dbReference type="AlphaFoldDB" id="A0AA86R5X3"/>
<name>A0AA86R5X3_9EUKA</name>
<dbReference type="EMBL" id="CATOUU010001060">
    <property type="protein sequence ID" value="CAI9969488.1"/>
    <property type="molecule type" value="Genomic_DNA"/>
</dbReference>
<proteinExistence type="predicted"/>
<reference evidence="3 4" key="2">
    <citation type="submission" date="2024-07" db="EMBL/GenBank/DDBJ databases">
        <authorList>
            <person name="Akdeniz Z."/>
        </authorList>
    </citation>
    <scope>NUCLEOTIDE SEQUENCE [LARGE SCALE GENOMIC DNA]</scope>
</reference>
<feature type="coiled-coil region" evidence="1">
    <location>
        <begin position="3"/>
        <end position="65"/>
    </location>
</feature>
<evidence type="ECO:0000313" key="3">
    <source>
        <dbReference type="EMBL" id="CAL6093535.1"/>
    </source>
</evidence>
<sequence length="142" mass="16304">MNTQDLQNAIKSLEQSKTNLESENNILQEQVSQYLQTQLNLINYSQQLEQQKMNLELKLKNSNNFDFVPVEINTPVRQSESNSSLSQQTFTQNNNIKINSISTDKDVKKPKVLYTSPYTQPKLIFTQSGIKKGHGWAVDKIK</sequence>
<gene>
    <name evidence="2" type="ORF">HINF_LOCUS57133</name>
    <name evidence="3" type="ORF">HINF_LOCUS67036</name>
</gene>
<organism evidence="2">
    <name type="scientific">Hexamita inflata</name>
    <dbReference type="NCBI Taxonomy" id="28002"/>
    <lineage>
        <taxon>Eukaryota</taxon>
        <taxon>Metamonada</taxon>
        <taxon>Diplomonadida</taxon>
        <taxon>Hexamitidae</taxon>
        <taxon>Hexamitinae</taxon>
        <taxon>Hexamita</taxon>
    </lineage>
</organism>